<dbReference type="RefSeq" id="WP_171185868.1">
    <property type="nucleotide sequence ID" value="NZ_WTPX01000044.1"/>
</dbReference>
<evidence type="ECO:0008006" key="4">
    <source>
        <dbReference type="Google" id="ProtNLM"/>
    </source>
</evidence>
<keyword evidence="1" id="KW-1133">Transmembrane helix</keyword>
<gene>
    <name evidence="2" type="ORF">LzC2_17160</name>
</gene>
<evidence type="ECO:0000313" key="2">
    <source>
        <dbReference type="EMBL" id="NNJ25643.1"/>
    </source>
</evidence>
<protein>
    <recommendedName>
        <fullName evidence="4">DUF2845 domain-containing protein</fullName>
    </recommendedName>
</protein>
<proteinExistence type="predicted"/>
<keyword evidence="1" id="KW-0812">Transmembrane</keyword>
<evidence type="ECO:0000313" key="3">
    <source>
        <dbReference type="Proteomes" id="UP000609651"/>
    </source>
</evidence>
<comment type="caution">
    <text evidence="2">The sequence shown here is derived from an EMBL/GenBank/DDBJ whole genome shotgun (WGS) entry which is preliminary data.</text>
</comment>
<keyword evidence="3" id="KW-1185">Reference proteome</keyword>
<organism evidence="2 3">
    <name type="scientific">Alienimonas chondri</name>
    <dbReference type="NCBI Taxonomy" id="2681879"/>
    <lineage>
        <taxon>Bacteria</taxon>
        <taxon>Pseudomonadati</taxon>
        <taxon>Planctomycetota</taxon>
        <taxon>Planctomycetia</taxon>
        <taxon>Planctomycetales</taxon>
        <taxon>Planctomycetaceae</taxon>
        <taxon>Alienimonas</taxon>
    </lineage>
</organism>
<dbReference type="Proteomes" id="UP000609651">
    <property type="component" value="Unassembled WGS sequence"/>
</dbReference>
<feature type="transmembrane region" description="Helical" evidence="1">
    <location>
        <begin position="18"/>
        <end position="39"/>
    </location>
</feature>
<accession>A0ABX1VEC8</accession>
<keyword evidence="1" id="KW-0472">Membrane</keyword>
<sequence>MKLAPSTERAIRRWGTRAILATVAASALGVAGLFCWGIWVRGQVAVGDDAMNAVRAGMTEAEIAGPLSDAGFERYEPPRFTALYVEPPRGTPAPVVTHEWRRSLDAGIGRVTWVVSLDEDETVVQTHRYD</sequence>
<reference evidence="2 3" key="1">
    <citation type="journal article" date="2020" name="Syst. Appl. Microbiol.">
        <title>Alienimonas chondri sp. nov., a novel planctomycete isolated from the biofilm of the red alga Chondrus crispus.</title>
        <authorList>
            <person name="Vitorino I."/>
            <person name="Albuquerque L."/>
            <person name="Wiegand S."/>
            <person name="Kallscheuer N."/>
            <person name="da Costa M.S."/>
            <person name="Lobo-da-Cunha A."/>
            <person name="Jogler C."/>
            <person name="Lage O.M."/>
        </authorList>
    </citation>
    <scope>NUCLEOTIDE SEQUENCE [LARGE SCALE GENOMIC DNA]</scope>
    <source>
        <strain evidence="2 3">LzC2</strain>
    </source>
</reference>
<dbReference type="EMBL" id="WTPX01000044">
    <property type="protein sequence ID" value="NNJ25643.1"/>
    <property type="molecule type" value="Genomic_DNA"/>
</dbReference>
<name>A0ABX1VEC8_9PLAN</name>
<evidence type="ECO:0000256" key="1">
    <source>
        <dbReference type="SAM" id="Phobius"/>
    </source>
</evidence>